<gene>
    <name evidence="1" type="ORF">Pla123a_02260</name>
</gene>
<proteinExistence type="predicted"/>
<comment type="caution">
    <text evidence="1">The sequence shown here is derived from an EMBL/GenBank/DDBJ whole genome shotgun (WGS) entry which is preliminary data.</text>
</comment>
<dbReference type="OrthoDB" id="274836at2"/>
<keyword evidence="2" id="KW-1185">Reference proteome</keyword>
<evidence type="ECO:0000313" key="2">
    <source>
        <dbReference type="Proteomes" id="UP000318478"/>
    </source>
</evidence>
<dbReference type="AlphaFoldDB" id="A0A5C5ZDC6"/>
<reference evidence="1 2" key="1">
    <citation type="submission" date="2019-02" db="EMBL/GenBank/DDBJ databases">
        <title>Deep-cultivation of Planctomycetes and their phenomic and genomic characterization uncovers novel biology.</title>
        <authorList>
            <person name="Wiegand S."/>
            <person name="Jogler M."/>
            <person name="Boedeker C."/>
            <person name="Pinto D."/>
            <person name="Vollmers J."/>
            <person name="Rivas-Marin E."/>
            <person name="Kohn T."/>
            <person name="Peeters S.H."/>
            <person name="Heuer A."/>
            <person name="Rast P."/>
            <person name="Oberbeckmann S."/>
            <person name="Bunk B."/>
            <person name="Jeske O."/>
            <person name="Meyerdierks A."/>
            <person name="Storesund J.E."/>
            <person name="Kallscheuer N."/>
            <person name="Luecker S."/>
            <person name="Lage O.M."/>
            <person name="Pohl T."/>
            <person name="Merkel B.J."/>
            <person name="Hornburger P."/>
            <person name="Mueller R.-W."/>
            <person name="Bruemmer F."/>
            <person name="Labrenz M."/>
            <person name="Spormann A.M."/>
            <person name="Op Den Camp H."/>
            <person name="Overmann J."/>
            <person name="Amann R."/>
            <person name="Jetten M.S.M."/>
            <person name="Mascher T."/>
            <person name="Medema M.H."/>
            <person name="Devos D.P."/>
            <person name="Kaster A.-K."/>
            <person name="Ovreas L."/>
            <person name="Rohde M."/>
            <person name="Galperin M.Y."/>
            <person name="Jogler C."/>
        </authorList>
    </citation>
    <scope>NUCLEOTIDE SEQUENCE [LARGE SCALE GENOMIC DNA]</scope>
    <source>
        <strain evidence="1 2">Pla123a</strain>
    </source>
</reference>
<dbReference type="RefSeq" id="WP_146583684.1">
    <property type="nucleotide sequence ID" value="NZ_SJPO01000001.1"/>
</dbReference>
<sequence>MKPFVPGDWVVYRKQKHSTSPGPRAKEVSAAPRGETYSYVVDKFWVVQERLEDGQVQLSTRRGKQHTVAAEDPNLRHAHWWERWLYRRRFSDAQ</sequence>
<accession>A0A5C5ZDC6</accession>
<name>A0A5C5ZDC6_9BACT</name>
<evidence type="ECO:0000313" key="1">
    <source>
        <dbReference type="EMBL" id="TWT85419.1"/>
    </source>
</evidence>
<protein>
    <submittedName>
        <fullName evidence="1">Uncharacterized protein</fullName>
    </submittedName>
</protein>
<dbReference type="EMBL" id="SJPO01000001">
    <property type="protein sequence ID" value="TWT85419.1"/>
    <property type="molecule type" value="Genomic_DNA"/>
</dbReference>
<dbReference type="Proteomes" id="UP000318478">
    <property type="component" value="Unassembled WGS sequence"/>
</dbReference>
<organism evidence="1 2">
    <name type="scientific">Posidoniimonas polymericola</name>
    <dbReference type="NCBI Taxonomy" id="2528002"/>
    <lineage>
        <taxon>Bacteria</taxon>
        <taxon>Pseudomonadati</taxon>
        <taxon>Planctomycetota</taxon>
        <taxon>Planctomycetia</taxon>
        <taxon>Pirellulales</taxon>
        <taxon>Lacipirellulaceae</taxon>
        <taxon>Posidoniimonas</taxon>
    </lineage>
</organism>